<dbReference type="EMBL" id="LSBJ02000007">
    <property type="protein sequence ID" value="OAQ61483.2"/>
    <property type="molecule type" value="Genomic_DNA"/>
</dbReference>
<keyword evidence="4" id="KW-1185">Reference proteome</keyword>
<gene>
    <name evidence="3" type="ORF">VFPPC_14579</name>
</gene>
<feature type="region of interest" description="Disordered" evidence="1">
    <location>
        <begin position="158"/>
        <end position="190"/>
    </location>
</feature>
<feature type="signal peptide" evidence="2">
    <location>
        <begin position="1"/>
        <end position="17"/>
    </location>
</feature>
<name>A0A179F8J1_METCM</name>
<dbReference type="Proteomes" id="UP000078397">
    <property type="component" value="Unassembled WGS sequence"/>
</dbReference>
<keyword evidence="2" id="KW-0732">Signal</keyword>
<proteinExistence type="predicted"/>
<dbReference type="RefSeq" id="XP_022284135.1">
    <property type="nucleotide sequence ID" value="XM_022428922.1"/>
</dbReference>
<dbReference type="AlphaFoldDB" id="A0A179F8J1"/>
<evidence type="ECO:0000313" key="4">
    <source>
        <dbReference type="Proteomes" id="UP000078397"/>
    </source>
</evidence>
<feature type="chain" id="PRO_5012158729" description="CFEM domain-containing protein" evidence="2">
    <location>
        <begin position="18"/>
        <end position="223"/>
    </location>
</feature>
<evidence type="ECO:0000256" key="1">
    <source>
        <dbReference type="SAM" id="MobiDB-lite"/>
    </source>
</evidence>
<organism evidence="3 4">
    <name type="scientific">Pochonia chlamydosporia 170</name>
    <dbReference type="NCBI Taxonomy" id="1380566"/>
    <lineage>
        <taxon>Eukaryota</taxon>
        <taxon>Fungi</taxon>
        <taxon>Dikarya</taxon>
        <taxon>Ascomycota</taxon>
        <taxon>Pezizomycotina</taxon>
        <taxon>Sordariomycetes</taxon>
        <taxon>Hypocreomycetidae</taxon>
        <taxon>Hypocreales</taxon>
        <taxon>Clavicipitaceae</taxon>
        <taxon>Pochonia</taxon>
    </lineage>
</organism>
<evidence type="ECO:0008006" key="5">
    <source>
        <dbReference type="Google" id="ProtNLM"/>
    </source>
</evidence>
<sequence length="223" mass="22439">MFWSTVLVAAILPLVRAADDDGLVWCGDSTENVPVCLTRVPDSCFSCLNPIETACGNAYKDEDAYATCLCTIPGKTWSGIEKCLNDASTGCSDAQKMIFNGYGVECGAGPKRDQFKAAVCNADNQKNDALLKALADDVCDGTITGSVVLKPTSTVAASTNTGNGPITSTATPTASNTGSGSTGTTSHPTTTSGAVVTAGASALGIGGLNIAGVLIAAAIVNGF</sequence>
<comment type="caution">
    <text evidence="3">The sequence shown here is derived from an EMBL/GenBank/DDBJ whole genome shotgun (WGS) entry which is preliminary data.</text>
</comment>
<accession>A0A179F8J1</accession>
<protein>
    <recommendedName>
        <fullName evidence="5">CFEM domain-containing protein</fullName>
    </recommendedName>
</protein>
<evidence type="ECO:0000313" key="3">
    <source>
        <dbReference type="EMBL" id="OAQ61483.2"/>
    </source>
</evidence>
<evidence type="ECO:0000256" key="2">
    <source>
        <dbReference type="SAM" id="SignalP"/>
    </source>
</evidence>
<dbReference type="OrthoDB" id="5392976at2759"/>
<feature type="compositionally biased region" description="Low complexity" evidence="1">
    <location>
        <begin position="164"/>
        <end position="190"/>
    </location>
</feature>
<dbReference type="KEGG" id="pchm:VFPPC_14579"/>
<reference evidence="3 4" key="1">
    <citation type="journal article" date="2016" name="PLoS Pathog.">
        <title>Biosynthesis of antibiotic leucinostatins in bio-control fungus Purpureocillium lilacinum and their inhibition on phytophthora revealed by genome mining.</title>
        <authorList>
            <person name="Wang G."/>
            <person name="Liu Z."/>
            <person name="Lin R."/>
            <person name="Li E."/>
            <person name="Mao Z."/>
            <person name="Ling J."/>
            <person name="Yang Y."/>
            <person name="Yin W.B."/>
            <person name="Xie B."/>
        </authorList>
    </citation>
    <scope>NUCLEOTIDE SEQUENCE [LARGE SCALE GENOMIC DNA]</scope>
    <source>
        <strain evidence="3">170</strain>
    </source>
</reference>
<dbReference type="GeneID" id="28856341"/>